<evidence type="ECO:0000313" key="2">
    <source>
        <dbReference type="EMBL" id="KAJ8940238.1"/>
    </source>
</evidence>
<dbReference type="InterPro" id="IPR036397">
    <property type="entry name" value="RNaseH_sf"/>
</dbReference>
<dbReference type="PANTHER" id="PTHR47326:SF1">
    <property type="entry name" value="HTH PSQ-TYPE DOMAIN-CONTAINING PROTEIN"/>
    <property type="match status" value="1"/>
</dbReference>
<feature type="domain" description="DUF4817" evidence="1">
    <location>
        <begin position="99"/>
        <end position="138"/>
    </location>
</feature>
<dbReference type="Pfam" id="PF16087">
    <property type="entry name" value="DUF4817"/>
    <property type="match status" value="1"/>
</dbReference>
<accession>A0AAV8XQC6</accession>
<dbReference type="EMBL" id="JAPWTK010000446">
    <property type="protein sequence ID" value="KAJ8940238.1"/>
    <property type="molecule type" value="Genomic_DNA"/>
</dbReference>
<name>A0AAV8XQC6_9CUCU</name>
<protein>
    <recommendedName>
        <fullName evidence="1">DUF4817 domain-containing protein</fullName>
    </recommendedName>
</protein>
<gene>
    <name evidence="2" type="ORF">NQ318_016694</name>
</gene>
<dbReference type="Gene3D" id="3.30.420.10">
    <property type="entry name" value="Ribonuclease H-like superfamily/Ribonuclease H"/>
    <property type="match status" value="1"/>
</dbReference>
<dbReference type="PANTHER" id="PTHR47326">
    <property type="entry name" value="TRANSPOSABLE ELEMENT TC3 TRANSPOSASE-LIKE PROTEIN"/>
    <property type="match status" value="1"/>
</dbReference>
<dbReference type="InterPro" id="IPR032135">
    <property type="entry name" value="DUF4817"/>
</dbReference>
<feature type="non-terminal residue" evidence="2">
    <location>
        <position position="1"/>
    </location>
</feature>
<dbReference type="Proteomes" id="UP001162162">
    <property type="component" value="Unassembled WGS sequence"/>
</dbReference>
<dbReference type="AlphaFoldDB" id="A0AAV8XQC6"/>
<evidence type="ECO:0000259" key="1">
    <source>
        <dbReference type="Pfam" id="PF16087"/>
    </source>
</evidence>
<sequence>IIEVSFALYYSKVILYVLKAECISSIDLRDSEMCRANLGEDICDATCEKVPDVGKVNFVVQPKTQFQVEKCIAHTSDTIYRYIDRNISHTVPAGSVGFCEGNCRRSVREYHRRYPNRRTPNHQTFKNIERRLRENGMLKVNRRNAGRPRQARTILVEEEILERVDENPETSVRLLERQVRVSKSTINRVLTEQLIQLLPHDLAARLQLSQIIQQYRADDMDFHKKILFTDESCFTRRGITNLHNEHVYADENPHAIRAKSSQREFSINVWMAFINNSLIGPIRLPNRLHSNSYLDFLQNTLPDLFDDLPLNPRNQMYFMHDGAPPHFARIVRENDAPRSPDLNPCDFFIWGDLKQKVYSVRIENEEQLWNIIQNTNEETLRRVHFNFLRRIDFCINGNGGHFDT</sequence>
<evidence type="ECO:0000313" key="3">
    <source>
        <dbReference type="Proteomes" id="UP001162162"/>
    </source>
</evidence>
<organism evidence="2 3">
    <name type="scientific">Aromia moschata</name>
    <dbReference type="NCBI Taxonomy" id="1265417"/>
    <lineage>
        <taxon>Eukaryota</taxon>
        <taxon>Metazoa</taxon>
        <taxon>Ecdysozoa</taxon>
        <taxon>Arthropoda</taxon>
        <taxon>Hexapoda</taxon>
        <taxon>Insecta</taxon>
        <taxon>Pterygota</taxon>
        <taxon>Neoptera</taxon>
        <taxon>Endopterygota</taxon>
        <taxon>Coleoptera</taxon>
        <taxon>Polyphaga</taxon>
        <taxon>Cucujiformia</taxon>
        <taxon>Chrysomeloidea</taxon>
        <taxon>Cerambycidae</taxon>
        <taxon>Cerambycinae</taxon>
        <taxon>Callichromatini</taxon>
        <taxon>Aromia</taxon>
    </lineage>
</organism>
<comment type="caution">
    <text evidence="2">The sequence shown here is derived from an EMBL/GenBank/DDBJ whole genome shotgun (WGS) entry which is preliminary data.</text>
</comment>
<keyword evidence="3" id="KW-1185">Reference proteome</keyword>
<proteinExistence type="predicted"/>
<dbReference type="GO" id="GO:0003676">
    <property type="term" value="F:nucleic acid binding"/>
    <property type="evidence" value="ECO:0007669"/>
    <property type="project" value="InterPro"/>
</dbReference>
<reference evidence="2" key="1">
    <citation type="journal article" date="2023" name="Insect Mol. Biol.">
        <title>Genome sequencing provides insights into the evolution of gene families encoding plant cell wall-degrading enzymes in longhorned beetles.</title>
        <authorList>
            <person name="Shin N.R."/>
            <person name="Okamura Y."/>
            <person name="Kirsch R."/>
            <person name="Pauchet Y."/>
        </authorList>
    </citation>
    <scope>NUCLEOTIDE SEQUENCE</scope>
    <source>
        <strain evidence="2">AMC_N1</strain>
    </source>
</reference>